<evidence type="ECO:0000256" key="1">
    <source>
        <dbReference type="ARBA" id="ARBA00023015"/>
    </source>
</evidence>
<dbReference type="SUPFAM" id="SSF46785">
    <property type="entry name" value="Winged helix' DNA-binding domain"/>
    <property type="match status" value="1"/>
</dbReference>
<protein>
    <submittedName>
        <fullName evidence="5">ArsR family transcriptional regulator</fullName>
    </submittedName>
</protein>
<evidence type="ECO:0000313" key="5">
    <source>
        <dbReference type="EMBL" id="KUH57689.1"/>
    </source>
</evidence>
<dbReference type="PANTHER" id="PTHR33154:SF33">
    <property type="entry name" value="TRANSCRIPTIONAL REPRESSOR SDPR"/>
    <property type="match status" value="1"/>
</dbReference>
<gene>
    <name evidence="5" type="ORF">AUL39_10280</name>
</gene>
<dbReference type="STRING" id="1299998.AUL39_10280"/>
<comment type="caution">
    <text evidence="5">The sequence shown here is derived from an EMBL/GenBank/DDBJ whole genome shotgun (WGS) entry which is preliminary data.</text>
</comment>
<dbReference type="Gene3D" id="1.10.10.10">
    <property type="entry name" value="Winged helix-like DNA-binding domain superfamily/Winged helix DNA-binding domain"/>
    <property type="match status" value="1"/>
</dbReference>
<sequence length="104" mass="11565">MDMTETFKALSNPTRLQILMWLKDPEANFPEQGGHPGVPDDLKGGVCVGSIRDKAGISQSTASQYLDVLQRCGLLLSERHGKWTYFRRNEEAIAELARFVGGEL</sequence>
<dbReference type="InterPro" id="IPR001845">
    <property type="entry name" value="HTH_ArsR_DNA-bd_dom"/>
</dbReference>
<keyword evidence="6" id="KW-1185">Reference proteome</keyword>
<dbReference type="EMBL" id="LOJF01000012">
    <property type="protein sequence ID" value="KUH57689.1"/>
    <property type="molecule type" value="Genomic_DNA"/>
</dbReference>
<reference evidence="5 6" key="1">
    <citation type="submission" date="2015-12" db="EMBL/GenBank/DDBJ databases">
        <title>Draft Genome Sequence of Olsenella scatoligenes SK9K4T; a Producer of 3-Methylindole- (skatole) and 4-Methylphenol- (p-cresol) Isolated from Pig Feces.</title>
        <authorList>
            <person name="Li X."/>
            <person name="Borg B."/>
            <person name="Canibe N."/>
        </authorList>
    </citation>
    <scope>NUCLEOTIDE SEQUENCE [LARGE SCALE GENOMIC DNA]</scope>
    <source>
        <strain evidence="5 6">SK9K4</strain>
    </source>
</reference>
<dbReference type="Proteomes" id="UP000054078">
    <property type="component" value="Unassembled WGS sequence"/>
</dbReference>
<organism evidence="5 6">
    <name type="scientific">Tractidigestivibacter scatoligenes</name>
    <name type="common">Olsenella scatoligenes</name>
    <dbReference type="NCBI Taxonomy" id="1299998"/>
    <lineage>
        <taxon>Bacteria</taxon>
        <taxon>Bacillati</taxon>
        <taxon>Actinomycetota</taxon>
        <taxon>Coriobacteriia</taxon>
        <taxon>Coriobacteriales</taxon>
        <taxon>Atopobiaceae</taxon>
        <taxon>Tractidigestivibacter</taxon>
    </lineage>
</organism>
<dbReference type="PANTHER" id="PTHR33154">
    <property type="entry name" value="TRANSCRIPTIONAL REGULATOR, ARSR FAMILY"/>
    <property type="match status" value="1"/>
</dbReference>
<evidence type="ECO:0000256" key="3">
    <source>
        <dbReference type="ARBA" id="ARBA00023163"/>
    </source>
</evidence>
<accession>A0A117J496</accession>
<evidence type="ECO:0000313" key="6">
    <source>
        <dbReference type="Proteomes" id="UP000054078"/>
    </source>
</evidence>
<dbReference type="OrthoDB" id="3628427at2"/>
<dbReference type="InterPro" id="IPR036390">
    <property type="entry name" value="WH_DNA-bd_sf"/>
</dbReference>
<dbReference type="InterPro" id="IPR051081">
    <property type="entry name" value="HTH_MetalResp_TranReg"/>
</dbReference>
<evidence type="ECO:0000259" key="4">
    <source>
        <dbReference type="PROSITE" id="PS50987"/>
    </source>
</evidence>
<dbReference type="InterPro" id="IPR011991">
    <property type="entry name" value="ArsR-like_HTH"/>
</dbReference>
<dbReference type="InterPro" id="IPR036388">
    <property type="entry name" value="WH-like_DNA-bd_sf"/>
</dbReference>
<dbReference type="GO" id="GO:0003677">
    <property type="term" value="F:DNA binding"/>
    <property type="evidence" value="ECO:0007669"/>
    <property type="project" value="UniProtKB-KW"/>
</dbReference>
<feature type="domain" description="HTH arsR-type" evidence="4">
    <location>
        <begin position="1"/>
        <end position="104"/>
    </location>
</feature>
<name>A0A117J496_TRASO</name>
<proteinExistence type="predicted"/>
<dbReference type="PROSITE" id="PS50987">
    <property type="entry name" value="HTH_ARSR_2"/>
    <property type="match status" value="1"/>
</dbReference>
<keyword evidence="3" id="KW-0804">Transcription</keyword>
<dbReference type="SMART" id="SM00418">
    <property type="entry name" value="HTH_ARSR"/>
    <property type="match status" value="1"/>
</dbReference>
<dbReference type="AlphaFoldDB" id="A0A117J496"/>
<dbReference type="CDD" id="cd00090">
    <property type="entry name" value="HTH_ARSR"/>
    <property type="match status" value="1"/>
</dbReference>
<keyword evidence="1" id="KW-0805">Transcription regulation</keyword>
<keyword evidence="2" id="KW-0238">DNA-binding</keyword>
<dbReference type="GO" id="GO:0003700">
    <property type="term" value="F:DNA-binding transcription factor activity"/>
    <property type="evidence" value="ECO:0007669"/>
    <property type="project" value="InterPro"/>
</dbReference>
<evidence type="ECO:0000256" key="2">
    <source>
        <dbReference type="ARBA" id="ARBA00023125"/>
    </source>
</evidence>